<comment type="caution">
    <text evidence="1">The sequence shown here is derived from an EMBL/GenBank/DDBJ whole genome shotgun (WGS) entry which is preliminary data.</text>
</comment>
<name>D3BDT1_HETP5</name>
<dbReference type="InParanoid" id="D3BDT1"/>
<accession>D3BDT1</accession>
<dbReference type="EMBL" id="ADBJ01000031">
    <property type="protein sequence ID" value="EFA80062.1"/>
    <property type="molecule type" value="Genomic_DNA"/>
</dbReference>
<keyword evidence="2" id="KW-1185">Reference proteome</keyword>
<organism evidence="1 2">
    <name type="scientific">Heterostelium pallidum (strain ATCC 26659 / Pp 5 / PN500)</name>
    <name type="common">Cellular slime mold</name>
    <name type="synonym">Polysphondylium pallidum</name>
    <dbReference type="NCBI Taxonomy" id="670386"/>
    <lineage>
        <taxon>Eukaryota</taxon>
        <taxon>Amoebozoa</taxon>
        <taxon>Evosea</taxon>
        <taxon>Eumycetozoa</taxon>
        <taxon>Dictyostelia</taxon>
        <taxon>Acytosteliales</taxon>
        <taxon>Acytosteliaceae</taxon>
        <taxon>Heterostelium</taxon>
    </lineage>
</organism>
<proteinExistence type="predicted"/>
<evidence type="ECO:0000313" key="1">
    <source>
        <dbReference type="EMBL" id="EFA80062.1"/>
    </source>
</evidence>
<dbReference type="GeneID" id="31362365"/>
<dbReference type="AlphaFoldDB" id="D3BDT1"/>
<dbReference type="RefSeq" id="XP_020432182.1">
    <property type="nucleotide sequence ID" value="XM_020577734.1"/>
</dbReference>
<gene>
    <name evidence="1" type="ORF">PPL_06884</name>
</gene>
<sequence>MSQLTSRLLKGSASTFLRNNPSMLGVRHFHSTLPNAGARWDDKQIQSNTTTTTTTTAGSNYHLSLKRF</sequence>
<evidence type="ECO:0000313" key="2">
    <source>
        <dbReference type="Proteomes" id="UP000001396"/>
    </source>
</evidence>
<protein>
    <submittedName>
        <fullName evidence="1">Uncharacterized protein</fullName>
    </submittedName>
</protein>
<reference evidence="1 2" key="1">
    <citation type="journal article" date="2011" name="Genome Res.">
        <title>Phylogeny-wide analysis of social amoeba genomes highlights ancient origins for complex intercellular communication.</title>
        <authorList>
            <person name="Heidel A.J."/>
            <person name="Lawal H.M."/>
            <person name="Felder M."/>
            <person name="Schilde C."/>
            <person name="Helps N.R."/>
            <person name="Tunggal B."/>
            <person name="Rivero F."/>
            <person name="John U."/>
            <person name="Schleicher M."/>
            <person name="Eichinger L."/>
            <person name="Platzer M."/>
            <person name="Noegel A.A."/>
            <person name="Schaap P."/>
            <person name="Gloeckner G."/>
        </authorList>
    </citation>
    <scope>NUCLEOTIDE SEQUENCE [LARGE SCALE GENOMIC DNA]</scope>
    <source>
        <strain evidence="2">ATCC 26659 / Pp 5 / PN500</strain>
    </source>
</reference>
<dbReference type="Proteomes" id="UP000001396">
    <property type="component" value="Unassembled WGS sequence"/>
</dbReference>